<feature type="transmembrane region" description="Helical" evidence="6">
    <location>
        <begin position="239"/>
        <end position="257"/>
    </location>
</feature>
<dbReference type="KEGG" id="lwi:UE46_16105"/>
<feature type="transmembrane region" description="Helical" evidence="6">
    <location>
        <begin position="166"/>
        <end position="187"/>
    </location>
</feature>
<feature type="transmembrane region" description="Helical" evidence="6">
    <location>
        <begin position="291"/>
        <end position="308"/>
    </location>
</feature>
<name>A0A1S7FY80_9LIST</name>
<feature type="transmembrane region" description="Helical" evidence="6">
    <location>
        <begin position="141"/>
        <end position="160"/>
    </location>
</feature>
<dbReference type="Proteomes" id="UP000223060">
    <property type="component" value="Chromosome"/>
</dbReference>
<evidence type="ECO:0000259" key="7">
    <source>
        <dbReference type="PROSITE" id="PS50850"/>
    </source>
</evidence>
<accession>A0A1S7FY80</accession>
<keyword evidence="9" id="KW-1185">Reference proteome</keyword>
<gene>
    <name evidence="8" type="ORF">UE46_16105</name>
</gene>
<reference evidence="9" key="1">
    <citation type="submission" date="2015-03" db="EMBL/GenBank/DDBJ databases">
        <authorList>
            <person name="Ferrari E."/>
            <person name="Walter M.C."/>
            <person name="Huptas C."/>
            <person name="Scherer S."/>
            <person name="Mueller-Herbst S."/>
        </authorList>
    </citation>
    <scope>NUCLEOTIDE SEQUENCE [LARGE SCALE GENOMIC DNA]</scope>
    <source>
        <strain evidence="9">LWP01</strain>
    </source>
</reference>
<keyword evidence="5 6" id="KW-0472">Membrane</keyword>
<dbReference type="InterPro" id="IPR020846">
    <property type="entry name" value="MFS_dom"/>
</dbReference>
<dbReference type="InterPro" id="IPR052714">
    <property type="entry name" value="MFS_Exporter"/>
</dbReference>
<evidence type="ECO:0000256" key="5">
    <source>
        <dbReference type="ARBA" id="ARBA00023136"/>
    </source>
</evidence>
<feature type="transmembrane region" description="Helical" evidence="6">
    <location>
        <begin position="15"/>
        <end position="36"/>
    </location>
</feature>
<feature type="transmembrane region" description="Helical" evidence="6">
    <location>
        <begin position="269"/>
        <end position="285"/>
    </location>
</feature>
<organism evidence="8 9">
    <name type="scientific">Listeria weihenstephanensis</name>
    <dbReference type="NCBI Taxonomy" id="1006155"/>
    <lineage>
        <taxon>Bacteria</taxon>
        <taxon>Bacillati</taxon>
        <taxon>Bacillota</taxon>
        <taxon>Bacilli</taxon>
        <taxon>Bacillales</taxon>
        <taxon>Listeriaceae</taxon>
        <taxon>Listeria</taxon>
    </lineage>
</organism>
<proteinExistence type="predicted"/>
<evidence type="ECO:0000256" key="2">
    <source>
        <dbReference type="ARBA" id="ARBA00022448"/>
    </source>
</evidence>
<keyword evidence="4 6" id="KW-1133">Transmembrane helix</keyword>
<dbReference type="Pfam" id="PF07690">
    <property type="entry name" value="MFS_1"/>
    <property type="match status" value="1"/>
</dbReference>
<dbReference type="AlphaFoldDB" id="A0A1S7FY80"/>
<feature type="transmembrane region" description="Helical" evidence="6">
    <location>
        <begin position="48"/>
        <end position="67"/>
    </location>
</feature>
<dbReference type="GO" id="GO:0022857">
    <property type="term" value="F:transmembrane transporter activity"/>
    <property type="evidence" value="ECO:0007669"/>
    <property type="project" value="InterPro"/>
</dbReference>
<sequence>MRRDFLKAKLWTKDYVILLISSLFLYIGFQIFMPTLPAQIIKLGGTETQASLAVGLFSLVALFMRVIAGGLNDRFGAKIMILVGFFVLIAVTVNFYWSTVVSALLVLRLFHGVGWGITTTSIATGVSTLVPPNRTGEGIGFYGLTTALGMSLAPIIAIILMNQFSFNFLIGFSIVLMVLVFILVTRLQMPKQEIVVKHKMQLFDKGALLPALLCMLMAFPLGGIQTFMMIYGLELHVKMVWIFFVGQAIMVLISRVFAGRLYDSKGHRVVIIPGILLMGIGLWWLSFATGAWTLFGASLFFGLGYGMVQPSLQALAVDRAAPDKKGIANGTFLSGMDVGMALGSFGLSFIAANYSYAMMYRWSIVTLVIFLAIYLIVFRSRRLLPGK</sequence>
<protein>
    <submittedName>
        <fullName evidence="8">MFS transporter</fullName>
    </submittedName>
</protein>
<dbReference type="InterPro" id="IPR036259">
    <property type="entry name" value="MFS_trans_sf"/>
</dbReference>
<keyword evidence="2" id="KW-0813">Transport</keyword>
<dbReference type="EMBL" id="CP011102">
    <property type="protein sequence ID" value="AQY52386.1"/>
    <property type="molecule type" value="Genomic_DNA"/>
</dbReference>
<feature type="domain" description="Major facilitator superfamily (MFS) profile" evidence="7">
    <location>
        <begin position="14"/>
        <end position="381"/>
    </location>
</feature>
<dbReference type="PROSITE" id="PS50850">
    <property type="entry name" value="MFS"/>
    <property type="match status" value="1"/>
</dbReference>
<feature type="transmembrane region" description="Helical" evidence="6">
    <location>
        <begin position="208"/>
        <end position="233"/>
    </location>
</feature>
<evidence type="ECO:0000313" key="8">
    <source>
        <dbReference type="EMBL" id="AQY52386.1"/>
    </source>
</evidence>
<dbReference type="Gene3D" id="1.20.1250.20">
    <property type="entry name" value="MFS general substrate transporter like domains"/>
    <property type="match status" value="1"/>
</dbReference>
<evidence type="ECO:0000256" key="4">
    <source>
        <dbReference type="ARBA" id="ARBA00022989"/>
    </source>
</evidence>
<feature type="transmembrane region" description="Helical" evidence="6">
    <location>
        <begin position="329"/>
        <end position="352"/>
    </location>
</feature>
<keyword evidence="3 6" id="KW-0812">Transmembrane</keyword>
<evidence type="ECO:0000256" key="6">
    <source>
        <dbReference type="SAM" id="Phobius"/>
    </source>
</evidence>
<comment type="subcellular location">
    <subcellularLocation>
        <location evidence="1">Cell membrane</location>
        <topology evidence="1">Multi-pass membrane protein</topology>
    </subcellularLocation>
</comment>
<dbReference type="CDD" id="cd17489">
    <property type="entry name" value="MFS_YfcJ_like"/>
    <property type="match status" value="1"/>
</dbReference>
<dbReference type="SUPFAM" id="SSF103473">
    <property type="entry name" value="MFS general substrate transporter"/>
    <property type="match status" value="1"/>
</dbReference>
<evidence type="ECO:0000256" key="1">
    <source>
        <dbReference type="ARBA" id="ARBA00004651"/>
    </source>
</evidence>
<feature type="transmembrane region" description="Helical" evidence="6">
    <location>
        <begin position="109"/>
        <end position="129"/>
    </location>
</feature>
<dbReference type="InterPro" id="IPR011701">
    <property type="entry name" value="MFS"/>
</dbReference>
<feature type="transmembrane region" description="Helical" evidence="6">
    <location>
        <begin position="79"/>
        <end position="97"/>
    </location>
</feature>
<evidence type="ECO:0000313" key="9">
    <source>
        <dbReference type="Proteomes" id="UP000223060"/>
    </source>
</evidence>
<evidence type="ECO:0000256" key="3">
    <source>
        <dbReference type="ARBA" id="ARBA00022692"/>
    </source>
</evidence>
<dbReference type="PANTHER" id="PTHR23531">
    <property type="entry name" value="QUINOLENE RESISTANCE PROTEIN NORA"/>
    <property type="match status" value="1"/>
</dbReference>
<dbReference type="PANTHER" id="PTHR23531:SF2">
    <property type="entry name" value="PERMEASE"/>
    <property type="match status" value="1"/>
</dbReference>
<dbReference type="GO" id="GO:0005886">
    <property type="term" value="C:plasma membrane"/>
    <property type="evidence" value="ECO:0007669"/>
    <property type="project" value="UniProtKB-SubCell"/>
</dbReference>
<feature type="transmembrane region" description="Helical" evidence="6">
    <location>
        <begin position="358"/>
        <end position="378"/>
    </location>
</feature>